<proteinExistence type="inferred from homology"/>
<dbReference type="GO" id="GO:0016829">
    <property type="term" value="F:lyase activity"/>
    <property type="evidence" value="ECO:0007669"/>
    <property type="project" value="UniProtKB-KW"/>
</dbReference>
<evidence type="ECO:0000313" key="7">
    <source>
        <dbReference type="Proteomes" id="UP000317209"/>
    </source>
</evidence>
<dbReference type="PANTHER" id="PTHR30246">
    <property type="entry name" value="2-KETO-3-DEOXY-6-PHOSPHOGLUCONATE ALDOLASE"/>
    <property type="match status" value="1"/>
</dbReference>
<keyword evidence="5" id="KW-0119">Carbohydrate metabolism</keyword>
<reference evidence="6 7" key="1">
    <citation type="submission" date="2019-06" db="EMBL/GenBank/DDBJ databases">
        <title>Sequencing the genomes of 1000 actinobacteria strains.</title>
        <authorList>
            <person name="Klenk H.-P."/>
        </authorList>
    </citation>
    <scope>NUCLEOTIDE SEQUENCE [LARGE SCALE GENOMIC DNA]</scope>
    <source>
        <strain evidence="6 7">DSM 20169</strain>
    </source>
</reference>
<dbReference type="Pfam" id="PF01081">
    <property type="entry name" value="Aldolase"/>
    <property type="match status" value="1"/>
</dbReference>
<dbReference type="PANTHER" id="PTHR30246:SF1">
    <property type="entry name" value="2-DEHYDRO-3-DEOXY-6-PHOSPHOGALACTONATE ALDOLASE-RELATED"/>
    <property type="match status" value="1"/>
</dbReference>
<dbReference type="InterPro" id="IPR013785">
    <property type="entry name" value="Aldolase_TIM"/>
</dbReference>
<keyword evidence="7" id="KW-1185">Reference proteome</keyword>
<organism evidence="6 7">
    <name type="scientific">Microbacterium saperdae</name>
    <dbReference type="NCBI Taxonomy" id="69368"/>
    <lineage>
        <taxon>Bacteria</taxon>
        <taxon>Bacillati</taxon>
        <taxon>Actinomycetota</taxon>
        <taxon>Actinomycetes</taxon>
        <taxon>Micrococcales</taxon>
        <taxon>Microbacteriaceae</taxon>
        <taxon>Microbacterium</taxon>
    </lineage>
</organism>
<dbReference type="RefSeq" id="WP_229673434.1">
    <property type="nucleotide sequence ID" value="NZ_VFOX01000001.1"/>
</dbReference>
<dbReference type="Gene3D" id="3.20.20.70">
    <property type="entry name" value="Aldolase class I"/>
    <property type="match status" value="1"/>
</dbReference>
<sequence>MSGDFFGEGFAELPVMGIFRGLSPERTVELCNAAWDVGVSLVEVPVMSPREIPVLEAAVAAGRDRGRSVGAGTILSADQLESVAAVGAAFTVAPGVDVDVLDRSVELGIPHLPGVATSTDIATAVSRGWGWVKAFPAAQLTPGWVRAQRGPFPRVRFVATGGITSGNAQAFLDAGCSAVAVGSALTDPDAVSSFMGLVAGGPVSERRQRT</sequence>
<comment type="similarity">
    <text evidence="2">Belongs to the KHG/KDPG aldolase family.</text>
</comment>
<evidence type="ECO:0000256" key="4">
    <source>
        <dbReference type="ARBA" id="ARBA00023239"/>
    </source>
</evidence>
<evidence type="ECO:0000256" key="1">
    <source>
        <dbReference type="ARBA" id="ARBA00004761"/>
    </source>
</evidence>
<evidence type="ECO:0000256" key="2">
    <source>
        <dbReference type="ARBA" id="ARBA00006906"/>
    </source>
</evidence>
<accession>A0A543BIL7</accession>
<evidence type="ECO:0000256" key="5">
    <source>
        <dbReference type="ARBA" id="ARBA00023277"/>
    </source>
</evidence>
<dbReference type="CDD" id="cd00452">
    <property type="entry name" value="KDPG_aldolase"/>
    <property type="match status" value="1"/>
</dbReference>
<comment type="pathway">
    <text evidence="1">Carbohydrate acid metabolism.</text>
</comment>
<protein>
    <submittedName>
        <fullName evidence="6">2-keto-3-deoxy-phosphogluconate aldolase</fullName>
    </submittedName>
</protein>
<dbReference type="InterPro" id="IPR000887">
    <property type="entry name" value="Aldlse_KDPG_KHG"/>
</dbReference>
<evidence type="ECO:0000256" key="3">
    <source>
        <dbReference type="ARBA" id="ARBA00011233"/>
    </source>
</evidence>
<name>A0A543BIL7_9MICO</name>
<gene>
    <name evidence="6" type="ORF">FB560_0291</name>
</gene>
<dbReference type="Proteomes" id="UP000317209">
    <property type="component" value="Unassembled WGS sequence"/>
</dbReference>
<evidence type="ECO:0000313" key="6">
    <source>
        <dbReference type="EMBL" id="TQL84700.1"/>
    </source>
</evidence>
<comment type="caution">
    <text evidence="6">The sequence shown here is derived from an EMBL/GenBank/DDBJ whole genome shotgun (WGS) entry which is preliminary data.</text>
</comment>
<dbReference type="SUPFAM" id="SSF51569">
    <property type="entry name" value="Aldolase"/>
    <property type="match status" value="1"/>
</dbReference>
<keyword evidence="4" id="KW-0456">Lyase</keyword>
<dbReference type="AlphaFoldDB" id="A0A543BIL7"/>
<comment type="subunit">
    <text evidence="3">Homotrimer.</text>
</comment>
<dbReference type="EMBL" id="VFOX01000001">
    <property type="protein sequence ID" value="TQL84700.1"/>
    <property type="molecule type" value="Genomic_DNA"/>
</dbReference>